<dbReference type="InterPro" id="IPR012337">
    <property type="entry name" value="RNaseH-like_sf"/>
</dbReference>
<keyword evidence="4" id="KW-1185">Reference proteome</keyword>
<dbReference type="GO" id="GO:0015074">
    <property type="term" value="P:DNA integration"/>
    <property type="evidence" value="ECO:0007669"/>
    <property type="project" value="InterPro"/>
</dbReference>
<accession>A0A8K0CLX8</accession>
<organism evidence="3 4">
    <name type="scientific">Ignelater luminosus</name>
    <name type="common">Cucubano</name>
    <name type="synonym">Pyrophorus luminosus</name>
    <dbReference type="NCBI Taxonomy" id="2038154"/>
    <lineage>
        <taxon>Eukaryota</taxon>
        <taxon>Metazoa</taxon>
        <taxon>Ecdysozoa</taxon>
        <taxon>Arthropoda</taxon>
        <taxon>Hexapoda</taxon>
        <taxon>Insecta</taxon>
        <taxon>Pterygota</taxon>
        <taxon>Neoptera</taxon>
        <taxon>Endopterygota</taxon>
        <taxon>Coleoptera</taxon>
        <taxon>Polyphaga</taxon>
        <taxon>Elateriformia</taxon>
        <taxon>Elateroidea</taxon>
        <taxon>Elateridae</taxon>
        <taxon>Agrypninae</taxon>
        <taxon>Pyrophorini</taxon>
        <taxon>Ignelater</taxon>
    </lineage>
</organism>
<dbReference type="PANTHER" id="PTHR37984">
    <property type="entry name" value="PROTEIN CBG26694"/>
    <property type="match status" value="1"/>
</dbReference>
<dbReference type="AlphaFoldDB" id="A0A8K0CLX8"/>
<dbReference type="SUPFAM" id="SSF53098">
    <property type="entry name" value="Ribonuclease H-like"/>
    <property type="match status" value="1"/>
</dbReference>
<gene>
    <name evidence="3" type="ORF">ILUMI_16334</name>
</gene>
<comment type="caution">
    <text evidence="3">The sequence shown here is derived from an EMBL/GenBank/DDBJ whole genome shotgun (WGS) entry which is preliminary data.</text>
</comment>
<dbReference type="InterPro" id="IPR050951">
    <property type="entry name" value="Retrovirus_Pol_polyprotein"/>
</dbReference>
<evidence type="ECO:0000313" key="4">
    <source>
        <dbReference type="Proteomes" id="UP000801492"/>
    </source>
</evidence>
<dbReference type="InterPro" id="IPR001584">
    <property type="entry name" value="Integrase_cat-core"/>
</dbReference>
<name>A0A8K0CLX8_IGNLU</name>
<dbReference type="PANTHER" id="PTHR37984:SF5">
    <property type="entry name" value="PROTEIN NYNRIN-LIKE"/>
    <property type="match status" value="1"/>
</dbReference>
<proteinExistence type="predicted"/>
<protein>
    <recommendedName>
        <fullName evidence="2">Integrase catalytic domain-containing protein</fullName>
    </recommendedName>
</protein>
<dbReference type="FunFam" id="3.30.420.10:FF:000032">
    <property type="entry name" value="Retrovirus-related Pol polyprotein from transposon 297-like Protein"/>
    <property type="match status" value="1"/>
</dbReference>
<feature type="compositionally biased region" description="Basic residues" evidence="1">
    <location>
        <begin position="189"/>
        <end position="201"/>
    </location>
</feature>
<evidence type="ECO:0000256" key="1">
    <source>
        <dbReference type="SAM" id="MobiDB-lite"/>
    </source>
</evidence>
<evidence type="ECO:0000313" key="3">
    <source>
        <dbReference type="EMBL" id="KAF2889839.1"/>
    </source>
</evidence>
<dbReference type="Proteomes" id="UP000801492">
    <property type="component" value="Unassembled WGS sequence"/>
</dbReference>
<evidence type="ECO:0000259" key="2">
    <source>
        <dbReference type="PROSITE" id="PS50994"/>
    </source>
</evidence>
<reference evidence="3" key="1">
    <citation type="submission" date="2019-08" db="EMBL/GenBank/DDBJ databases">
        <title>The genome of the North American firefly Photinus pyralis.</title>
        <authorList>
            <consortium name="Photinus pyralis genome working group"/>
            <person name="Fallon T.R."/>
            <person name="Sander Lower S.E."/>
            <person name="Weng J.-K."/>
        </authorList>
    </citation>
    <scope>NUCLEOTIDE SEQUENCE</scope>
    <source>
        <strain evidence="3">TRF0915ILg1</strain>
        <tissue evidence="3">Whole body</tissue>
    </source>
</reference>
<dbReference type="InterPro" id="IPR036397">
    <property type="entry name" value="RNaseH_sf"/>
</dbReference>
<dbReference type="GO" id="GO:0003676">
    <property type="term" value="F:nucleic acid binding"/>
    <property type="evidence" value="ECO:0007669"/>
    <property type="project" value="InterPro"/>
</dbReference>
<feature type="region of interest" description="Disordered" evidence="1">
    <location>
        <begin position="171"/>
        <end position="201"/>
    </location>
</feature>
<feature type="non-terminal residue" evidence="3">
    <location>
        <position position="1"/>
    </location>
</feature>
<dbReference type="Gene3D" id="3.30.420.10">
    <property type="entry name" value="Ribonuclease H-like superfamily/Ribonuclease H"/>
    <property type="match status" value="1"/>
</dbReference>
<dbReference type="EMBL" id="VTPC01061789">
    <property type="protein sequence ID" value="KAF2889839.1"/>
    <property type="molecule type" value="Genomic_DNA"/>
</dbReference>
<dbReference type="OrthoDB" id="413122at2759"/>
<feature type="domain" description="Integrase catalytic" evidence="2">
    <location>
        <begin position="1"/>
        <end position="142"/>
    </location>
</feature>
<dbReference type="Pfam" id="PF00665">
    <property type="entry name" value="rve"/>
    <property type="match status" value="1"/>
</dbReference>
<sequence>VHFAGNTMIVVATDYATRWAETKALPTGKARPVTKFILDDILTRHGSPRYLLSDRGKTFQSEIVTELLKIMGVRSSFSTSYHPQFNGLTERFNKTLADMLSVYINTSETDWDEYLLHVTFAYNTSRQDATKMIPFSLVYAREAVLPTEATLTQTIRSEDIQTIRDRALAIRGQAEPKPSFRGHAILPRSTRRRHPKRDSHR</sequence>
<dbReference type="PROSITE" id="PS50994">
    <property type="entry name" value="INTEGRASE"/>
    <property type="match status" value="1"/>
</dbReference>